<sequence length="305" mass="35063">MQQEEGGGSVEQIRLHTGCINCIVERQLNHYDPDTPEEKKRTYMQGVLRILSEAKACESAPVITERIYELQRQMLGQQADYSEIKHTYNHMMEREEDKISREVREAGDPLKRAIQYAMTGNYIDFGAMSSVNHEKLKELLAKAQENPIDEEEYGRLRKDLEDASRLVYLTDNCGEIVLDKILIREIMELYPQIDITVIVRGKPALNDATMEDARETGLADMVRVIGNGSGITGTWLPEISKEAREILDEADLILSKGQGNFETMQGCGKNIYYMFLCKCKLFVERFRMKQFEGMLVNDLRCREIM</sequence>
<organism evidence="2 3">
    <name type="scientific">Candidatus Anaerostipes avistercoris</name>
    <dbReference type="NCBI Taxonomy" id="2838462"/>
    <lineage>
        <taxon>Bacteria</taxon>
        <taxon>Bacillati</taxon>
        <taxon>Bacillota</taxon>
        <taxon>Clostridia</taxon>
        <taxon>Lachnospirales</taxon>
        <taxon>Lachnospiraceae</taxon>
        <taxon>Anaerostipes</taxon>
    </lineage>
</organism>
<comment type="caution">
    <text evidence="2">The sequence shown here is derived from an EMBL/GenBank/DDBJ whole genome shotgun (WGS) entry which is preliminary data.</text>
</comment>
<name>A0A9D2TAB3_9FIRM</name>
<proteinExistence type="predicted"/>
<feature type="domain" description="Damage-control phosphatase ARMT1-like metal-binding" evidence="1">
    <location>
        <begin position="17"/>
        <end position="287"/>
    </location>
</feature>
<reference evidence="2" key="2">
    <citation type="submission" date="2021-04" db="EMBL/GenBank/DDBJ databases">
        <authorList>
            <person name="Gilroy R."/>
        </authorList>
    </citation>
    <scope>NUCLEOTIDE SEQUENCE</scope>
    <source>
        <strain evidence="2">ChiSjej3B21-8574</strain>
    </source>
</reference>
<dbReference type="Gene3D" id="3.40.50.10880">
    <property type="entry name" value="Uncharacterised protein PF01937, DUF89, domain 3"/>
    <property type="match status" value="1"/>
</dbReference>
<evidence type="ECO:0000313" key="2">
    <source>
        <dbReference type="EMBL" id="HJC50865.1"/>
    </source>
</evidence>
<evidence type="ECO:0000259" key="1">
    <source>
        <dbReference type="Pfam" id="PF01937"/>
    </source>
</evidence>
<dbReference type="Pfam" id="PF01937">
    <property type="entry name" value="ARMT1-like_dom"/>
    <property type="match status" value="1"/>
</dbReference>
<dbReference type="Proteomes" id="UP000823904">
    <property type="component" value="Unassembled WGS sequence"/>
</dbReference>
<dbReference type="EMBL" id="DWWD01000038">
    <property type="protein sequence ID" value="HJC50865.1"/>
    <property type="molecule type" value="Genomic_DNA"/>
</dbReference>
<accession>A0A9D2TAB3</accession>
<dbReference type="InterPro" id="IPR014444">
    <property type="entry name" value="PH1575-like"/>
</dbReference>
<dbReference type="AlphaFoldDB" id="A0A9D2TAB3"/>
<dbReference type="SUPFAM" id="SSF111321">
    <property type="entry name" value="AF1104-like"/>
    <property type="match status" value="1"/>
</dbReference>
<reference evidence="2" key="1">
    <citation type="journal article" date="2021" name="PeerJ">
        <title>Extensive microbial diversity within the chicken gut microbiome revealed by metagenomics and culture.</title>
        <authorList>
            <person name="Gilroy R."/>
            <person name="Ravi A."/>
            <person name="Getino M."/>
            <person name="Pursley I."/>
            <person name="Horton D.L."/>
            <person name="Alikhan N.F."/>
            <person name="Baker D."/>
            <person name="Gharbi K."/>
            <person name="Hall N."/>
            <person name="Watson M."/>
            <person name="Adriaenssens E.M."/>
            <person name="Foster-Nyarko E."/>
            <person name="Jarju S."/>
            <person name="Secka A."/>
            <person name="Antonio M."/>
            <person name="Oren A."/>
            <person name="Chaudhuri R.R."/>
            <person name="La Ragione R."/>
            <person name="Hildebrand F."/>
            <person name="Pallen M.J."/>
        </authorList>
    </citation>
    <scope>NUCLEOTIDE SEQUENCE</scope>
    <source>
        <strain evidence="2">ChiSjej3B21-8574</strain>
    </source>
</reference>
<evidence type="ECO:0000313" key="3">
    <source>
        <dbReference type="Proteomes" id="UP000823904"/>
    </source>
</evidence>
<dbReference type="InterPro" id="IPR036075">
    <property type="entry name" value="ARMT-1-like_metal-bd_sf"/>
</dbReference>
<dbReference type="InterPro" id="IPR002791">
    <property type="entry name" value="ARMT1-like_metal-bd"/>
</dbReference>
<dbReference type="Gene3D" id="1.10.285.20">
    <property type="entry name" value="Uncharacterised protein PF01937, DUF89, domain 2"/>
    <property type="match status" value="1"/>
</dbReference>
<protein>
    <submittedName>
        <fullName evidence="2">DUF89 family protein</fullName>
    </submittedName>
</protein>
<gene>
    <name evidence="2" type="ORF">H9754_09910</name>
</gene>
<dbReference type="PIRSF" id="PIRSF006593">
    <property type="entry name" value="UCP006593"/>
    <property type="match status" value="1"/>
</dbReference>